<dbReference type="KEGG" id="tim:GMBLW1_48850"/>
<evidence type="ECO:0000313" key="5">
    <source>
        <dbReference type="EMBL" id="VIP04308.1"/>
    </source>
</evidence>
<dbReference type="EMBL" id="LR586016">
    <property type="protein sequence ID" value="VIP04308.1"/>
    <property type="molecule type" value="Genomic_DNA"/>
</dbReference>
<dbReference type="AlphaFoldDB" id="A0A6C2YRM8"/>
<dbReference type="InterPro" id="IPR007053">
    <property type="entry name" value="LRAT_dom"/>
</dbReference>
<proteinExistence type="predicted"/>
<dbReference type="GO" id="GO:0008970">
    <property type="term" value="F:phospholipase A1 activity"/>
    <property type="evidence" value="ECO:0007669"/>
    <property type="project" value="TreeGrafter"/>
</dbReference>
<sequence length="249" mass="26312">MAKGDHLIVAMGVIDHHGIDLGDGTVVHWSSGMPGDKDFTNPRDIAARQAASEIRRAPLSEFGSPETIRIREYADGWDADTVVERAVSRLGERGYNVATNNCEHFATWCKIGEHASHQVEMVTRRVTATGTKVITRTVAKTITRTTARMGGKSLLRAASPWLLLADAAQLLTEWQATRSGAAPKQAEDAGKAVGCASSVGIGTLVGGPVGAIVGLGIWAAGEWVGSKITEMQAIPESKIHLDSPAPVGV</sequence>
<dbReference type="GO" id="GO:0016410">
    <property type="term" value="F:N-acyltransferase activity"/>
    <property type="evidence" value="ECO:0007669"/>
    <property type="project" value="TreeGrafter"/>
</dbReference>
<dbReference type="Pfam" id="PF04970">
    <property type="entry name" value="LRAT"/>
    <property type="match status" value="1"/>
</dbReference>
<evidence type="ECO:0000259" key="4">
    <source>
        <dbReference type="PROSITE" id="PS51934"/>
    </source>
</evidence>
<keyword evidence="3" id="KW-0443">Lipid metabolism</keyword>
<reference evidence="5" key="1">
    <citation type="submission" date="2019-04" db="EMBL/GenBank/DDBJ databases">
        <authorList>
            <consortium name="Science for Life Laboratories"/>
        </authorList>
    </citation>
    <scope>NUCLEOTIDE SEQUENCE</scope>
    <source>
        <strain evidence="5">MBLW1</strain>
    </source>
</reference>
<evidence type="ECO:0000256" key="3">
    <source>
        <dbReference type="ARBA" id="ARBA00023098"/>
    </source>
</evidence>
<dbReference type="Proteomes" id="UP000464378">
    <property type="component" value="Chromosome"/>
</dbReference>
<dbReference type="GO" id="GO:0005737">
    <property type="term" value="C:cytoplasm"/>
    <property type="evidence" value="ECO:0007669"/>
    <property type="project" value="TreeGrafter"/>
</dbReference>
<dbReference type="PANTHER" id="PTHR13943">
    <property type="entry name" value="HRAS-LIKE SUPPRESSOR - RELATED"/>
    <property type="match status" value="1"/>
</dbReference>
<protein>
    <recommendedName>
        <fullName evidence="4">LRAT domain-containing protein</fullName>
    </recommendedName>
</protein>
<dbReference type="GO" id="GO:0070292">
    <property type="term" value="P:N-acylphosphatidylethanolamine metabolic process"/>
    <property type="evidence" value="ECO:0007669"/>
    <property type="project" value="TreeGrafter"/>
</dbReference>
<evidence type="ECO:0000256" key="2">
    <source>
        <dbReference type="ARBA" id="ARBA00022801"/>
    </source>
</evidence>
<dbReference type="GO" id="GO:0004623">
    <property type="term" value="F:phospholipase A2 activity"/>
    <property type="evidence" value="ECO:0007669"/>
    <property type="project" value="TreeGrafter"/>
</dbReference>
<dbReference type="PANTHER" id="PTHR13943:SF77">
    <property type="entry name" value="LRAT DOMAIN-CONTAINING PROTEIN"/>
    <property type="match status" value="1"/>
</dbReference>
<feature type="domain" description="LRAT" evidence="4">
    <location>
        <begin position="6"/>
        <end position="118"/>
    </location>
</feature>
<keyword evidence="6" id="KW-1185">Reference proteome</keyword>
<keyword evidence="1" id="KW-0808">Transferase</keyword>
<dbReference type="InterPro" id="IPR051496">
    <property type="entry name" value="H-rev107_PLA/AT"/>
</dbReference>
<dbReference type="RefSeq" id="WP_162659406.1">
    <property type="nucleotide sequence ID" value="NZ_LR593887.1"/>
</dbReference>
<dbReference type="EMBL" id="LR593887">
    <property type="protein sequence ID" value="VTS05979.1"/>
    <property type="molecule type" value="Genomic_DNA"/>
</dbReference>
<evidence type="ECO:0000313" key="6">
    <source>
        <dbReference type="Proteomes" id="UP000464378"/>
    </source>
</evidence>
<keyword evidence="2" id="KW-0378">Hydrolase</keyword>
<dbReference type="Gene3D" id="3.90.1720.10">
    <property type="entry name" value="endopeptidase domain like (from Nostoc punctiforme)"/>
    <property type="match status" value="1"/>
</dbReference>
<dbReference type="InParanoid" id="A0A6C2YRM8"/>
<gene>
    <name evidence="5" type="ORF">GMBLW1_48850</name>
</gene>
<dbReference type="PROSITE" id="PS51934">
    <property type="entry name" value="LRAT"/>
    <property type="match status" value="1"/>
</dbReference>
<evidence type="ECO:0000256" key="1">
    <source>
        <dbReference type="ARBA" id="ARBA00022679"/>
    </source>
</evidence>
<accession>A0A6C2YRM8</accession>
<name>A0A6C2YRM8_9BACT</name>
<organism evidence="5">
    <name type="scientific">Tuwongella immobilis</name>
    <dbReference type="NCBI Taxonomy" id="692036"/>
    <lineage>
        <taxon>Bacteria</taxon>
        <taxon>Pseudomonadati</taxon>
        <taxon>Planctomycetota</taxon>
        <taxon>Planctomycetia</taxon>
        <taxon>Gemmatales</taxon>
        <taxon>Gemmataceae</taxon>
        <taxon>Tuwongella</taxon>
    </lineage>
</organism>